<keyword evidence="2" id="KW-0274">FAD</keyword>
<evidence type="ECO:0000256" key="2">
    <source>
        <dbReference type="ARBA" id="ARBA00022827"/>
    </source>
</evidence>
<dbReference type="InterPro" id="IPR051704">
    <property type="entry name" value="FAD_aromatic-hydroxylase"/>
</dbReference>
<feature type="domain" description="FAD-binding" evidence="4">
    <location>
        <begin position="5"/>
        <end position="350"/>
    </location>
</feature>
<dbReference type="RefSeq" id="XP_007915286.1">
    <property type="nucleotide sequence ID" value="XM_007917095.1"/>
</dbReference>
<keyword evidence="1" id="KW-0285">Flavoprotein</keyword>
<protein>
    <submittedName>
        <fullName evidence="5">Putative oxidoreductase protein</fullName>
    </submittedName>
</protein>
<dbReference type="PANTHER" id="PTHR46865:SF7">
    <property type="entry name" value="MONOOXYGENASE, PUTATIVE (AFU_ORTHOLOGUE AFUA_8G07040)-RELATED"/>
    <property type="match status" value="1"/>
</dbReference>
<name>R8BKX1_PHAM7</name>
<dbReference type="KEGG" id="tmn:UCRPA7_4542"/>
<dbReference type="AlphaFoldDB" id="R8BKX1"/>
<dbReference type="PANTHER" id="PTHR46865">
    <property type="entry name" value="OXIDOREDUCTASE-RELATED"/>
    <property type="match status" value="1"/>
</dbReference>
<dbReference type="Pfam" id="PF01494">
    <property type="entry name" value="FAD_binding_3"/>
    <property type="match status" value="1"/>
</dbReference>
<sequence>MPPLKILISGAGIAGPAAAFWLARLGHSCTIVERHYELRTSGQQIDLRQQGVEAARRMGLLDEIRKHIVDEECTIIVDSKGRQQAEFVKQSQGTGSQSFTSEFEIMRDEICKILHRVTENRASYRFDLMVSEFQNEGSKVKVTFSDRSVESFDLLIVADGQSSRIRRQLVESGKIEDQSRSLGVFNAYFKIPRQLDDRSACISAHAPNQRAMMTRWHSPTEGSAYLMTMSHPEEMRTALKGTISEQKELFTNVFEDAGWQAPRLIDAMRKVDDFYAQELLQRKSDVWSSGRVVLLGDAGYCPAPLTGMGTSLALVGAYVLAGEISQHENDVQTALAEYERILRPLVKEVHQLPPGMPGLLLPKSAFGVKALQSTAWMVSLLKLEKLTGLFGSDEKKAWKLPEYSRLKDLS</sequence>
<accession>R8BKX1</accession>
<keyword evidence="3" id="KW-0560">Oxidoreductase</keyword>
<dbReference type="SUPFAM" id="SSF51905">
    <property type="entry name" value="FAD/NAD(P)-binding domain"/>
    <property type="match status" value="1"/>
</dbReference>
<gene>
    <name evidence="5" type="ORF">UCRPA7_4542</name>
</gene>
<dbReference type="InterPro" id="IPR002938">
    <property type="entry name" value="FAD-bd"/>
</dbReference>
<dbReference type="eggNOG" id="ENOG502QTX9">
    <property type="taxonomic scope" value="Eukaryota"/>
</dbReference>
<proteinExistence type="predicted"/>
<dbReference type="Gene3D" id="3.50.50.60">
    <property type="entry name" value="FAD/NAD(P)-binding domain"/>
    <property type="match status" value="1"/>
</dbReference>
<reference evidence="6" key="1">
    <citation type="journal article" date="2013" name="Genome Announc.">
        <title>Draft genome sequence of the ascomycete Phaeoacremonium aleophilum strain UCR-PA7, a causal agent of the esca disease complex in grapevines.</title>
        <authorList>
            <person name="Blanco-Ulate B."/>
            <person name="Rolshausen P."/>
            <person name="Cantu D."/>
        </authorList>
    </citation>
    <scope>NUCLEOTIDE SEQUENCE [LARGE SCALE GENOMIC DNA]</scope>
    <source>
        <strain evidence="6">UCR-PA7</strain>
    </source>
</reference>
<organism evidence="5 6">
    <name type="scientific">Phaeoacremonium minimum (strain UCR-PA7)</name>
    <name type="common">Esca disease fungus</name>
    <name type="synonym">Togninia minima</name>
    <dbReference type="NCBI Taxonomy" id="1286976"/>
    <lineage>
        <taxon>Eukaryota</taxon>
        <taxon>Fungi</taxon>
        <taxon>Dikarya</taxon>
        <taxon>Ascomycota</taxon>
        <taxon>Pezizomycotina</taxon>
        <taxon>Sordariomycetes</taxon>
        <taxon>Sordariomycetidae</taxon>
        <taxon>Togniniales</taxon>
        <taxon>Togniniaceae</taxon>
        <taxon>Phaeoacremonium</taxon>
    </lineage>
</organism>
<dbReference type="GO" id="GO:0071949">
    <property type="term" value="F:FAD binding"/>
    <property type="evidence" value="ECO:0007669"/>
    <property type="project" value="InterPro"/>
</dbReference>
<keyword evidence="6" id="KW-1185">Reference proteome</keyword>
<evidence type="ECO:0000256" key="1">
    <source>
        <dbReference type="ARBA" id="ARBA00022630"/>
    </source>
</evidence>
<dbReference type="OrthoDB" id="655030at2759"/>
<dbReference type="PRINTS" id="PR00420">
    <property type="entry name" value="RNGMNOXGNASE"/>
</dbReference>
<dbReference type="Proteomes" id="UP000014074">
    <property type="component" value="Unassembled WGS sequence"/>
</dbReference>
<dbReference type="HOGENOM" id="CLU_009665_1_1_1"/>
<dbReference type="InterPro" id="IPR036188">
    <property type="entry name" value="FAD/NAD-bd_sf"/>
</dbReference>
<evidence type="ECO:0000313" key="5">
    <source>
        <dbReference type="EMBL" id="EON99934.1"/>
    </source>
</evidence>
<evidence type="ECO:0000256" key="3">
    <source>
        <dbReference type="ARBA" id="ARBA00023002"/>
    </source>
</evidence>
<evidence type="ECO:0000313" key="6">
    <source>
        <dbReference type="Proteomes" id="UP000014074"/>
    </source>
</evidence>
<dbReference type="EMBL" id="KB933120">
    <property type="protein sequence ID" value="EON99934.1"/>
    <property type="molecule type" value="Genomic_DNA"/>
</dbReference>
<dbReference type="GeneID" id="19325004"/>
<dbReference type="GO" id="GO:0016491">
    <property type="term" value="F:oxidoreductase activity"/>
    <property type="evidence" value="ECO:0007669"/>
    <property type="project" value="UniProtKB-KW"/>
</dbReference>
<dbReference type="Gene3D" id="3.30.9.10">
    <property type="entry name" value="D-Amino Acid Oxidase, subunit A, domain 2"/>
    <property type="match status" value="1"/>
</dbReference>
<evidence type="ECO:0000259" key="4">
    <source>
        <dbReference type="Pfam" id="PF01494"/>
    </source>
</evidence>